<evidence type="ECO:0000256" key="4">
    <source>
        <dbReference type="ARBA" id="ARBA00022840"/>
    </source>
</evidence>
<dbReference type="AlphaFoldDB" id="A0A0U5H7M5"/>
<keyword evidence="2" id="KW-0813">Transport</keyword>
<dbReference type="InterPro" id="IPR017871">
    <property type="entry name" value="ABC_transporter-like_CS"/>
</dbReference>
<dbReference type="GeneID" id="26660625"/>
<dbReference type="GO" id="GO:0016887">
    <property type="term" value="F:ATP hydrolysis activity"/>
    <property type="evidence" value="ECO:0007669"/>
    <property type="project" value="InterPro"/>
</dbReference>
<dbReference type="SMART" id="SM00382">
    <property type="entry name" value="AAA"/>
    <property type="match status" value="1"/>
</dbReference>
<protein>
    <submittedName>
        <fullName evidence="6">ABC-type transport system ATP-binding protein</fullName>
    </submittedName>
</protein>
<keyword evidence="3" id="KW-0547">Nucleotide-binding</keyword>
<organism evidence="6 7">
    <name type="scientific">Halobacterium hubeiense</name>
    <dbReference type="NCBI Taxonomy" id="1407499"/>
    <lineage>
        <taxon>Archaea</taxon>
        <taxon>Methanobacteriati</taxon>
        <taxon>Methanobacteriota</taxon>
        <taxon>Stenosarchaea group</taxon>
        <taxon>Halobacteria</taxon>
        <taxon>Halobacteriales</taxon>
        <taxon>Halobacteriaceae</taxon>
        <taxon>Halobacterium</taxon>
    </lineage>
</organism>
<evidence type="ECO:0000259" key="5">
    <source>
        <dbReference type="PROSITE" id="PS50893"/>
    </source>
</evidence>
<evidence type="ECO:0000256" key="2">
    <source>
        <dbReference type="ARBA" id="ARBA00022448"/>
    </source>
</evidence>
<sequence length="305" mass="32772">MPAIQTTNLTKTYGSTTALDSLDLTVHTGEVYGFLGPNGAGKSTTIDLLMDYIRPTDGRATVLGFDAQTETEAVHSRVGILPDRFGVYATLTGRQHVAFITDANDVDDDPDELLSRVGLADAADQPARTYSKGMQRRLGLAMALVGDPDLLILDEPFSGLDPHGTRLVRELVATETQRGATVFFSSHVLDQVERVCDRVGLLADGQLVAEGTPTEIREDAGVVSRIYVQVADGEAPPEEAVMRAQETTGVAGVEVDGDELVVVCSDPTARWRVLERIEEGMPIGVFDIESGTIEDAFVTYTNSAE</sequence>
<dbReference type="PANTHER" id="PTHR43335">
    <property type="entry name" value="ABC TRANSPORTER, ATP-BINDING PROTEIN"/>
    <property type="match status" value="1"/>
</dbReference>
<dbReference type="OrthoDB" id="87732at2157"/>
<evidence type="ECO:0000313" key="7">
    <source>
        <dbReference type="Proteomes" id="UP000066737"/>
    </source>
</evidence>
<dbReference type="InterPro" id="IPR027417">
    <property type="entry name" value="P-loop_NTPase"/>
</dbReference>
<accession>A0A0U5H7M5</accession>
<dbReference type="Pfam" id="PF00005">
    <property type="entry name" value="ABC_tran"/>
    <property type="match status" value="1"/>
</dbReference>
<dbReference type="SUPFAM" id="SSF52540">
    <property type="entry name" value="P-loop containing nucleoside triphosphate hydrolases"/>
    <property type="match status" value="1"/>
</dbReference>
<dbReference type="GO" id="GO:0005524">
    <property type="term" value="F:ATP binding"/>
    <property type="evidence" value="ECO:0007669"/>
    <property type="project" value="UniProtKB-KW"/>
</dbReference>
<dbReference type="InterPro" id="IPR003439">
    <property type="entry name" value="ABC_transporter-like_ATP-bd"/>
</dbReference>
<gene>
    <name evidence="6" type="ORF">HHUB_4328</name>
</gene>
<dbReference type="InterPro" id="IPR003593">
    <property type="entry name" value="AAA+_ATPase"/>
</dbReference>
<keyword evidence="7" id="KW-1185">Reference proteome</keyword>
<evidence type="ECO:0000256" key="3">
    <source>
        <dbReference type="ARBA" id="ARBA00022741"/>
    </source>
</evidence>
<dbReference type="RefSeq" id="WP_059058783.1">
    <property type="nucleotide sequence ID" value="NZ_CEML01000003.1"/>
</dbReference>
<dbReference type="PROSITE" id="PS50893">
    <property type="entry name" value="ABC_TRANSPORTER_2"/>
    <property type="match status" value="1"/>
</dbReference>
<dbReference type="CDD" id="cd03230">
    <property type="entry name" value="ABC_DR_subfamily_A"/>
    <property type="match status" value="1"/>
</dbReference>
<evidence type="ECO:0000256" key="1">
    <source>
        <dbReference type="ARBA" id="ARBA00005417"/>
    </source>
</evidence>
<dbReference type="PROSITE" id="PS00211">
    <property type="entry name" value="ABC_TRANSPORTER_1"/>
    <property type="match status" value="1"/>
</dbReference>
<evidence type="ECO:0000313" key="6">
    <source>
        <dbReference type="EMBL" id="CQH64231.1"/>
    </source>
</evidence>
<dbReference type="Proteomes" id="UP000066737">
    <property type="component" value="Plasmid pSTJ001"/>
</dbReference>
<keyword evidence="4 6" id="KW-0067">ATP-binding</keyword>
<dbReference type="PANTHER" id="PTHR43335:SF4">
    <property type="entry name" value="ABC TRANSPORTER, ATP-BINDING PROTEIN"/>
    <property type="match status" value="1"/>
</dbReference>
<proteinExistence type="inferred from homology"/>
<dbReference type="EMBL" id="LN831303">
    <property type="protein sequence ID" value="CQH64231.1"/>
    <property type="molecule type" value="Genomic_DNA"/>
</dbReference>
<feature type="domain" description="ABC transporter" evidence="5">
    <location>
        <begin position="4"/>
        <end position="229"/>
    </location>
</feature>
<dbReference type="Gene3D" id="3.40.50.300">
    <property type="entry name" value="P-loop containing nucleotide triphosphate hydrolases"/>
    <property type="match status" value="1"/>
</dbReference>
<name>A0A0U5H7M5_9EURY</name>
<reference evidence="7" key="1">
    <citation type="journal article" date="2016" name="Environ. Microbiol.">
        <title>The complete genome of a viable archaeum isolated from 123-million-year-old rock salt.</title>
        <authorList>
            <person name="Jaakkola S.T."/>
            <person name="Pfeiffer F."/>
            <person name="Ravantti J.J."/>
            <person name="Guo Q."/>
            <person name="Liu Y."/>
            <person name="Chen X."/>
            <person name="Ma H."/>
            <person name="Yang C."/>
            <person name="Oksanen H.M."/>
            <person name="Bamford D.H."/>
        </authorList>
    </citation>
    <scope>NUCLEOTIDE SEQUENCE</scope>
    <source>
        <strain evidence="7">JI20-1</strain>
        <plasmid evidence="7">Plasmid pSTJ001</plasmid>
    </source>
</reference>
<geneLocation type="plasmid" evidence="7">
    <name>pSTJ001</name>
</geneLocation>
<comment type="similarity">
    <text evidence="1">Belongs to the ABC transporter superfamily.</text>
</comment>
<dbReference type="KEGG" id="hhb:Hhub_4328"/>